<name>A0AAJ7T4D9_PETMA</name>
<dbReference type="Pfam" id="PF20422">
    <property type="entry name" value="DHR-2_Lobe_B"/>
    <property type="match status" value="1"/>
</dbReference>
<dbReference type="GeneID" id="116942409"/>
<keyword evidence="3" id="KW-0963">Cytoplasm</keyword>
<feature type="compositionally biased region" description="Pro residues" evidence="9">
    <location>
        <begin position="1881"/>
        <end position="1890"/>
    </location>
</feature>
<dbReference type="Pfam" id="PF16172">
    <property type="entry name" value="DOCK_N"/>
    <property type="match status" value="1"/>
</dbReference>
<keyword evidence="4" id="KW-0597">Phosphoprotein</keyword>
<dbReference type="PANTHER" id="PTHR45653">
    <property type="entry name" value="DEDICATOR OF CYTOKINESIS"/>
    <property type="match status" value="1"/>
</dbReference>
<dbReference type="GO" id="GO:0005886">
    <property type="term" value="C:plasma membrane"/>
    <property type="evidence" value="ECO:0007669"/>
    <property type="project" value="TreeGrafter"/>
</dbReference>
<evidence type="ECO:0000313" key="13">
    <source>
        <dbReference type="Proteomes" id="UP001318040"/>
    </source>
</evidence>
<feature type="compositionally biased region" description="Low complexity" evidence="9">
    <location>
        <begin position="1755"/>
        <end position="1767"/>
    </location>
</feature>
<dbReference type="InterPro" id="IPR035892">
    <property type="entry name" value="C2_domain_sf"/>
</dbReference>
<dbReference type="PANTHER" id="PTHR45653:SF12">
    <property type="entry name" value="SPONGE, ISOFORM E"/>
    <property type="match status" value="1"/>
</dbReference>
<dbReference type="SMART" id="SM00326">
    <property type="entry name" value="SH3"/>
    <property type="match status" value="1"/>
</dbReference>
<dbReference type="InterPro" id="IPR046770">
    <property type="entry name" value="DOCKER_Lobe_B"/>
</dbReference>
<dbReference type="InterPro" id="IPR046773">
    <property type="entry name" value="DOCKER_Lobe_C"/>
</dbReference>
<dbReference type="Gene3D" id="1.20.58.740">
    <property type="match status" value="1"/>
</dbReference>
<dbReference type="RefSeq" id="XP_032810195.1">
    <property type="nucleotide sequence ID" value="XM_032954304.1"/>
</dbReference>
<evidence type="ECO:0000259" key="11">
    <source>
        <dbReference type="PROSITE" id="PS51650"/>
    </source>
</evidence>
<dbReference type="Proteomes" id="UP001318040">
    <property type="component" value="Chromosome 14"/>
</dbReference>
<reference evidence="14" key="1">
    <citation type="submission" date="2025-08" db="UniProtKB">
        <authorList>
            <consortium name="RefSeq"/>
        </authorList>
    </citation>
    <scope>IDENTIFICATION</scope>
    <source>
        <tissue evidence="14">Sperm</tissue>
    </source>
</reference>
<dbReference type="InterPro" id="IPR016024">
    <property type="entry name" value="ARM-type_fold"/>
</dbReference>
<feature type="region of interest" description="Disordered" evidence="9">
    <location>
        <begin position="1816"/>
        <end position="2136"/>
    </location>
</feature>
<feature type="coiled-coil region" evidence="8">
    <location>
        <begin position="1536"/>
        <end position="1563"/>
    </location>
</feature>
<sequence>MWSPTEREKLGVVICSFSGGVPHGLALDIGEAVQLLERFDGWYRGFNVKNPDAKGIFPASHIHVKEATVGNRGKYETVAAVEDPTVAEVTSTLREWGLLWKQLYLRNHGDLFHRLRHVIQELLDLRRQLLSGVLTQEQIRDVKRHSTARLDWGNEQLGLDLVPRQEEFRMVDPDEISVTELFRLHAPNRCRVRNCVGRSESRLRRPEGPRPPASHHLQLALRNFTCNVFGDEAEVLFSLYDSREARTISERFLVRIERNGMPKCCERLDRQCVLFTDLGSSELRQDLYVVAHVIRVGRMLTDSKRAATGAPYRRPHGCAVLSVAELLASNEADSCRRAEREFMLKVYTCSNENDWHQIHENIIRKSSSKYNTVSSNYGLLVSLQLFHGDMEVVRRENPLALGRGVSIARKLGAAEVIMPGDMRNELYVTLERGEFERGGKTVQKNVEVTMVVVDGEGEVVTDCVSPGCGDGHVPEFRSLVLYHNNVPRWGESLRLPLAVNRFRGAHIRFEFRHCSTKDKAERKLFGFAFTPLMNEDGSTLADATHELYVYKCEEYTDLSSYANYLGLHSSKDYQKSVPSPSVLQNGPFQRSQRETFWISTLLCSSKLTQNSVLLGLLNWKAHSNHVVDILPQLKGVHSGEIVKFLQDILDALFSILDDSPEKYSRLVFQSLVQIINLVRESRFEHFRPVMDTYIEKHFCGALAYKELLRCLQWYMDRSVGAEKQDHIQEMLRSLEYIFKFVVQSRWLYVQATGGQDEGDFRQSVHSFFRSVQFSLSQESKGSDTVTYTQAAFLSSFPALFGELLRMLSVREVATLVRDTLGCLPPVMRIAPTLRATQLQCVTLTTQSQLFHTPEPRWILLPVVLRTMQMHLQHQLELPLCATVLGTIFSLVKRDKDKGAPVSEELDMLVGSLLHSLVLVLLELTSRAPHLNAGAGTAVATGGATPISPHVHAFGFAYGSLRRPLSQQLPQDITGEYVSCLLSLLRQMSDTHYQQLLDSFSSREHLRDFMLQIFAVFNYLLREDIYPRDWMLMRMVTNNVVITAMQYLSSALHSHFAGEEFDIQVWSSYFNLAVMFINQPSLQLEAFTMAKRQKIMDRYDDMRVMMGYELFSMWQNLGENKQHFIPGLIGPFLGITLVPQAELRGVMIPIFHDMMDWEQRVRGNFKQVEAELIDKLDSLVAEGKGDENYRELFSLLNLLFGPFPSLLEKMEQEAWRESGVSFVTSVTRLMERLLDYRDCMTDNEAEDKKIGCTVSLLNFYKNEINKEEMYVRYIHKLFELHRKANNFTEAAFTLNLYSELLRWDDQLLCSLLHYPVQTSWQRKEQLLLDMIHLFECGKSWENGIQLCEELADRYKVRYEYRKLSKIRKTEAVFYDHIMEQPRLEPEFFRIGFYGRKFPFFLRNKEFVCRGHDYERLETFQQRMLGEFPHATILTTAGTPDAGLQQADTQYLQMSAVSPVPEDSAPLSADAVHEGIRFFYRTNWVQRFRYDRPFQRGPRDRDNEFKSLWIERTTLKLTHCLPGISRWFEVESREVVELSPLENAVQALEQKARELRALIAQYKGCADGRAAAGGGAGGGGGGGGGVPSVQPLSMCLNGVIDAAVNGGIARYQEAFFMKDYLESHLDDWQKVLRLKELMMEQVHILYSGLEVHERVASPDMQPLHKRLVEQFCKMRASLAEQETVWMGRGATGVNVPISADMLKFLSRQSPLSAEGSARLSGSSLSSQASVEAAGLPWTSDGAPSEGPDEAFPVPMQASSPSTSSLSSTRSAPACIYCPAPSSVRGSPSLSDKIRESFTFGPTPSVLPLPRDRPFSALVLPSSKQRPQSLQQVAGAMKPCSDPNLSTGEKAMPPAPSSWSLDEKSTTPQPPRAFARTDAELGPGSPPVPPRQPATPDSLPIGESPPALPLRSSKKSPLRTIPASPTDPRSLNGGSHGRARSAAFSQPCAQTPALPGHVARVPSPRGPPLPRPASQYAPRQRPCGGDEATRARAASTGDGRSAGLAGGTYVANDGKDDDDDDYEVLNDRDGGDDDDDRPPKLPVRVSLSEPNRITGAEGTAHPHQSPSHGGFRSVSLPGNGVAPPALPPKPGSGRAGTNARRASESAAAPPPPPPHGERQPSPLPRKMSQNNIGQVSDLL</sequence>
<evidence type="ECO:0000259" key="12">
    <source>
        <dbReference type="PROSITE" id="PS51651"/>
    </source>
</evidence>
<proteinExistence type="inferred from homology"/>
<feature type="region of interest" description="Disordered" evidence="9">
    <location>
        <begin position="1729"/>
        <end position="1767"/>
    </location>
</feature>
<dbReference type="GO" id="GO:0007264">
    <property type="term" value="P:small GTPase-mediated signal transduction"/>
    <property type="evidence" value="ECO:0007669"/>
    <property type="project" value="InterPro"/>
</dbReference>
<dbReference type="InterPro" id="IPR001452">
    <property type="entry name" value="SH3_domain"/>
</dbReference>
<feature type="compositionally biased region" description="Polar residues" evidence="9">
    <location>
        <begin position="2124"/>
        <end position="2136"/>
    </location>
</feature>
<dbReference type="PROSITE" id="PS50002">
    <property type="entry name" value="SH3"/>
    <property type="match status" value="1"/>
</dbReference>
<comment type="subcellular location">
    <subcellularLocation>
        <location evidence="1">Cytoplasm</location>
    </subcellularLocation>
</comment>
<evidence type="ECO:0000256" key="6">
    <source>
        <dbReference type="PROSITE-ProRule" id="PRU00192"/>
    </source>
</evidence>
<dbReference type="FunFam" id="1.25.40.410:FF:000003">
    <property type="entry name" value="Dedicator of cytokinesis protein 4"/>
    <property type="match status" value="1"/>
</dbReference>
<dbReference type="InterPro" id="IPR043161">
    <property type="entry name" value="DOCK_C_lobe_A"/>
</dbReference>
<dbReference type="Gene3D" id="2.30.30.40">
    <property type="entry name" value="SH3 Domains"/>
    <property type="match status" value="1"/>
</dbReference>
<feature type="compositionally biased region" description="Polar residues" evidence="9">
    <location>
        <begin position="1819"/>
        <end position="1829"/>
    </location>
</feature>
<organism evidence="13 14">
    <name type="scientific">Petromyzon marinus</name>
    <name type="common">Sea lamprey</name>
    <dbReference type="NCBI Taxonomy" id="7757"/>
    <lineage>
        <taxon>Eukaryota</taxon>
        <taxon>Metazoa</taxon>
        <taxon>Chordata</taxon>
        <taxon>Craniata</taxon>
        <taxon>Vertebrata</taxon>
        <taxon>Cyclostomata</taxon>
        <taxon>Hyperoartia</taxon>
        <taxon>Petromyzontiformes</taxon>
        <taxon>Petromyzontidae</taxon>
        <taxon>Petromyzon</taxon>
    </lineage>
</organism>
<dbReference type="InterPro" id="IPR056372">
    <property type="entry name" value="TPR_DOCK"/>
</dbReference>
<dbReference type="PROSITE" id="PS51650">
    <property type="entry name" value="C2_DOCK"/>
    <property type="match status" value="1"/>
</dbReference>
<evidence type="ECO:0000313" key="14">
    <source>
        <dbReference type="RefSeq" id="XP_032810195.1"/>
    </source>
</evidence>
<keyword evidence="2 6" id="KW-0728">SH3 domain</keyword>
<keyword evidence="13" id="KW-1185">Reference proteome</keyword>
<dbReference type="InterPro" id="IPR043162">
    <property type="entry name" value="DOCK_C_lobe_C"/>
</dbReference>
<dbReference type="Gene3D" id="1.25.40.410">
    <property type="match status" value="1"/>
</dbReference>
<evidence type="ECO:0000256" key="3">
    <source>
        <dbReference type="ARBA" id="ARBA00022490"/>
    </source>
</evidence>
<gene>
    <name evidence="14" type="primary">DOCK4</name>
</gene>
<dbReference type="InterPro" id="IPR027007">
    <property type="entry name" value="C2_DOCK-type_domain"/>
</dbReference>
<dbReference type="InterPro" id="IPR036028">
    <property type="entry name" value="SH3-like_dom_sf"/>
</dbReference>
<dbReference type="KEGG" id="pmrn:116942409"/>
<feature type="domain" description="DOCKER" evidence="12">
    <location>
        <begin position="1260"/>
        <end position="1685"/>
    </location>
</feature>
<dbReference type="GO" id="GO:0031267">
    <property type="term" value="F:small GTPase binding"/>
    <property type="evidence" value="ECO:0007669"/>
    <property type="project" value="TreeGrafter"/>
</dbReference>
<dbReference type="SUPFAM" id="SSF48371">
    <property type="entry name" value="ARM repeat"/>
    <property type="match status" value="1"/>
</dbReference>
<dbReference type="FunFam" id="2.60.40.150:FF:000045">
    <property type="entry name" value="Dedicator of cytokinesis protein 4"/>
    <property type="match status" value="1"/>
</dbReference>
<dbReference type="CTD" id="9732"/>
<dbReference type="Pfam" id="PF20421">
    <property type="entry name" value="DHR-2_Lobe_C"/>
    <property type="match status" value="1"/>
</dbReference>
<dbReference type="Gene3D" id="1.20.1270.350">
    <property type="entry name" value="Dedicator of cytokinesis N-terminal subdomain"/>
    <property type="match status" value="1"/>
</dbReference>
<evidence type="ECO:0000256" key="5">
    <source>
        <dbReference type="ARBA" id="ARBA00022658"/>
    </source>
</evidence>
<dbReference type="Pfam" id="PF06920">
    <property type="entry name" value="DHR-2_Lobe_A"/>
    <property type="match status" value="1"/>
</dbReference>
<dbReference type="Pfam" id="PF14429">
    <property type="entry name" value="DOCK-C2"/>
    <property type="match status" value="1"/>
</dbReference>
<evidence type="ECO:0000256" key="8">
    <source>
        <dbReference type="SAM" id="Coils"/>
    </source>
</evidence>
<dbReference type="InterPro" id="IPR032376">
    <property type="entry name" value="DOCK_N"/>
</dbReference>
<dbReference type="Gene3D" id="2.60.40.150">
    <property type="entry name" value="C2 domain"/>
    <property type="match status" value="1"/>
</dbReference>
<dbReference type="InterPro" id="IPR046769">
    <property type="entry name" value="DOCKER_Lobe_A"/>
</dbReference>
<dbReference type="Pfam" id="PF23554">
    <property type="entry name" value="TPR_DOCK"/>
    <property type="match status" value="1"/>
</dbReference>
<accession>A0AAJ7T4D9</accession>
<evidence type="ECO:0000256" key="7">
    <source>
        <dbReference type="PROSITE-ProRule" id="PRU00983"/>
    </source>
</evidence>
<dbReference type="GO" id="GO:0005085">
    <property type="term" value="F:guanyl-nucleotide exchange factor activity"/>
    <property type="evidence" value="ECO:0007669"/>
    <property type="project" value="UniProtKB-KW"/>
</dbReference>
<dbReference type="InterPro" id="IPR042455">
    <property type="entry name" value="DOCK_N_sub1"/>
</dbReference>
<comment type="similarity">
    <text evidence="7">Belongs to the DOCK family.</text>
</comment>
<protein>
    <submittedName>
        <fullName evidence="14">Dedicator of cytokinesis protein 4 isoform X1</fullName>
    </submittedName>
</protein>
<feature type="domain" description="C2 DOCK-type" evidence="11">
    <location>
        <begin position="423"/>
        <end position="603"/>
    </location>
</feature>
<keyword evidence="5" id="KW-0344">Guanine-nucleotide releasing factor</keyword>
<dbReference type="FunFam" id="1.20.1270.350:FF:000001">
    <property type="entry name" value="dedicator of cytokinesis protein 4"/>
    <property type="match status" value="1"/>
</dbReference>
<evidence type="ECO:0000256" key="2">
    <source>
        <dbReference type="ARBA" id="ARBA00022443"/>
    </source>
</evidence>
<evidence type="ECO:0000256" key="1">
    <source>
        <dbReference type="ARBA" id="ARBA00004496"/>
    </source>
</evidence>
<dbReference type="GO" id="GO:0005737">
    <property type="term" value="C:cytoplasm"/>
    <property type="evidence" value="ECO:0007669"/>
    <property type="project" value="UniProtKB-SubCell"/>
</dbReference>
<keyword evidence="8" id="KW-0175">Coiled coil</keyword>
<evidence type="ECO:0000256" key="4">
    <source>
        <dbReference type="ARBA" id="ARBA00022553"/>
    </source>
</evidence>
<dbReference type="SUPFAM" id="SSF50044">
    <property type="entry name" value="SH3-domain"/>
    <property type="match status" value="1"/>
</dbReference>
<dbReference type="InterPro" id="IPR027357">
    <property type="entry name" value="DOCKER_dom"/>
</dbReference>
<evidence type="ECO:0000256" key="9">
    <source>
        <dbReference type="SAM" id="MobiDB-lite"/>
    </source>
</evidence>
<evidence type="ECO:0000259" key="10">
    <source>
        <dbReference type="PROSITE" id="PS50002"/>
    </source>
</evidence>
<feature type="compositionally biased region" description="Acidic residues" evidence="9">
    <location>
        <begin position="2012"/>
        <end position="2033"/>
    </location>
</feature>
<dbReference type="InterPro" id="IPR026791">
    <property type="entry name" value="DOCK"/>
</dbReference>
<feature type="domain" description="SH3" evidence="10">
    <location>
        <begin position="6"/>
        <end position="67"/>
    </location>
</feature>
<dbReference type="PROSITE" id="PS51651">
    <property type="entry name" value="DOCKER"/>
    <property type="match status" value="1"/>
</dbReference>